<dbReference type="Pfam" id="PF24681">
    <property type="entry name" value="Kelch_KLHDC2_KLHL20_DRC7"/>
    <property type="match status" value="1"/>
</dbReference>
<dbReference type="PANTHER" id="PTHR24412">
    <property type="entry name" value="KELCH PROTEIN"/>
    <property type="match status" value="1"/>
</dbReference>
<name>D9PI39_9ZZZZ</name>
<dbReference type="InterPro" id="IPR006652">
    <property type="entry name" value="Kelch_1"/>
</dbReference>
<evidence type="ECO:0000313" key="4">
    <source>
        <dbReference type="EMBL" id="EFK96779.1"/>
    </source>
</evidence>
<accession>D9PI39</accession>
<dbReference type="PANTHER" id="PTHR24412:SF489">
    <property type="entry name" value="RING FINGER DOMAIN AND KELCH REPEAT-CONTAINING PROTEIN DDB_G0271372"/>
    <property type="match status" value="1"/>
</dbReference>
<reference evidence="4" key="2">
    <citation type="journal article" date="2011" name="Microb. Ecol.">
        <title>Taxonomic and Functional Metagenomic Profiling of the Microbial Community in the Anoxic Sediment of a Sub-saline Shallow Lake (Laguna de Carrizo, Central Spain).</title>
        <authorList>
            <person name="Ferrer M."/>
            <person name="Guazzaroni M.E."/>
            <person name="Richter M."/>
            <person name="Garcia-Salamanca A."/>
            <person name="Yarza P."/>
            <person name="Suarez-Suarez A."/>
            <person name="Solano J."/>
            <person name="Alcaide M."/>
            <person name="van Dillewijn P."/>
            <person name="Molina-Henares M.A."/>
            <person name="Lopez-Cortes N."/>
            <person name="Al-Ramahi Y."/>
            <person name="Guerrero C."/>
            <person name="Acosta A."/>
            <person name="de Eugenio L.I."/>
            <person name="Martinez V."/>
            <person name="Marques S."/>
            <person name="Rojo F."/>
            <person name="Santero E."/>
            <person name="Genilloud O."/>
            <person name="Perez-Perez J."/>
            <person name="Rossello-Mora R."/>
            <person name="Ramos J.L."/>
        </authorList>
    </citation>
    <scope>NUCLEOTIDE SEQUENCE</scope>
</reference>
<dbReference type="NCBIfam" id="TIGR04183">
    <property type="entry name" value="Por_Secre_tail"/>
    <property type="match status" value="1"/>
</dbReference>
<dbReference type="Pfam" id="PF18962">
    <property type="entry name" value="Por_Secre_tail"/>
    <property type="match status" value="1"/>
</dbReference>
<dbReference type="SMART" id="SM00612">
    <property type="entry name" value="Kelch"/>
    <property type="match status" value="5"/>
</dbReference>
<keyword evidence="2" id="KW-0677">Repeat</keyword>
<dbReference type="Gene3D" id="2.120.10.80">
    <property type="entry name" value="Kelch-type beta propeller"/>
    <property type="match status" value="2"/>
</dbReference>
<feature type="domain" description="Secretion system C-terminal sorting" evidence="3">
    <location>
        <begin position="553"/>
        <end position="628"/>
    </location>
</feature>
<dbReference type="SUPFAM" id="SSF117281">
    <property type="entry name" value="Kelch motif"/>
    <property type="match status" value="2"/>
</dbReference>
<keyword evidence="1" id="KW-0880">Kelch repeat</keyword>
<dbReference type="EMBL" id="ADZX01000404">
    <property type="protein sequence ID" value="EFK96779.1"/>
    <property type="molecule type" value="Genomic_DNA"/>
</dbReference>
<dbReference type="Pfam" id="PF01344">
    <property type="entry name" value="Kelch_1"/>
    <property type="match status" value="2"/>
</dbReference>
<organism evidence="4">
    <name type="scientific">sediment metagenome</name>
    <dbReference type="NCBI Taxonomy" id="749907"/>
    <lineage>
        <taxon>unclassified sequences</taxon>
        <taxon>metagenomes</taxon>
        <taxon>ecological metagenomes</taxon>
    </lineage>
</organism>
<dbReference type="InterPro" id="IPR015915">
    <property type="entry name" value="Kelch-typ_b-propeller"/>
</dbReference>
<evidence type="ECO:0000259" key="3">
    <source>
        <dbReference type="Pfam" id="PF18962"/>
    </source>
</evidence>
<sequence length="631" mass="70894">MKNLSQTLFYFLLLEQICFPQGIWTKIGDMPEIRYAHTVNELNGKIYVVGGANTESSVLPRTALVYDRSSKAWTQIPLYNNKIRQAHNSCIVGGKLYVMGGNDSIRTLFTMDMFDPNTGEWASKNSMSIDRGLASCVSIEGKIYVMGGMRFIGNTYYWDGLNQLEVYDTNNGTWTPLANMPTKRWGHSAVALNGKIYVFGGRSLGAPYSSIEVYDPQTNTWTTKSSNMPTARYCLTTCLFNDDIYAIGGWLHSSNGPIYNKVEVYNPESDSWNIETPMPVTRAVIVSIVLDGKIYVYGGSRTTHPLIGTSEIYELSYGNVFAQQSYVDKPYARINIDSVLFRTRFSNLYNLQFTPHLICVNSDNTQIDSTDLFDDGMHGDFLAIDGIYGAYIPPKPTEDIYSLSISTIENQTQKYYKVQDKCRFTTSGPVKFDSVSYRKGLSNYHYLRPFVRNWGSTKTIPNPSLRLSSNDPWIVSLGSGGAAMPNIAPDSSVGISTWITISVIDSLFPGYFNFKVEVMSDGWAYWLDSTQMVITNLATENQMSFSFKLNQNYPNPFNPTTKINWQSSVSCRQTLKIFDVLGNEVAALVDEYKSAGNYEVEFNASGLSSGIYFYQLIVGEFISTKKMILLR</sequence>
<comment type="caution">
    <text evidence="4">The sequence shown here is derived from an EMBL/GenBank/DDBJ whole genome shotgun (WGS) entry which is preliminary data.</text>
</comment>
<evidence type="ECO:0000256" key="1">
    <source>
        <dbReference type="ARBA" id="ARBA00022441"/>
    </source>
</evidence>
<dbReference type="NCBIfam" id="NF041940">
    <property type="entry name" value="choice_anch_X"/>
    <property type="match status" value="1"/>
</dbReference>
<protein>
    <recommendedName>
        <fullName evidence="3">Secretion system C-terminal sorting domain-containing protein</fullName>
    </recommendedName>
</protein>
<evidence type="ECO:0000256" key="2">
    <source>
        <dbReference type="ARBA" id="ARBA00022737"/>
    </source>
</evidence>
<gene>
    <name evidence="4" type="ORF">LDC_1193</name>
</gene>
<reference evidence="4" key="1">
    <citation type="submission" date="2010-07" db="EMBL/GenBank/DDBJ databases">
        <authorList>
            <consortium name="CONSOLIDER consortium CSD2007-00005"/>
            <person name="Guazzaroni M.-E."/>
            <person name="Richter M."/>
            <person name="Garcia-Salamanca A."/>
            <person name="Yarza P."/>
            <person name="Ferrer M."/>
        </authorList>
    </citation>
    <scope>NUCLEOTIDE SEQUENCE</scope>
</reference>
<dbReference type="AlphaFoldDB" id="D9PI39"/>
<dbReference type="InterPro" id="IPR026444">
    <property type="entry name" value="Secre_tail"/>
</dbReference>
<proteinExistence type="predicted"/>